<sequence>KRAWEGIRKTHSPPSWVRKELEPLQASPLEMQAVEWEKASATIPLVGQEIMDLQTE</sequence>
<dbReference type="AlphaFoldDB" id="A0ABD0PDA3"/>
<organism evidence="1 2">
    <name type="scientific">Cirrhinus mrigala</name>
    <name type="common">Mrigala</name>
    <dbReference type="NCBI Taxonomy" id="683832"/>
    <lineage>
        <taxon>Eukaryota</taxon>
        <taxon>Metazoa</taxon>
        <taxon>Chordata</taxon>
        <taxon>Craniata</taxon>
        <taxon>Vertebrata</taxon>
        <taxon>Euteleostomi</taxon>
        <taxon>Actinopterygii</taxon>
        <taxon>Neopterygii</taxon>
        <taxon>Teleostei</taxon>
        <taxon>Ostariophysi</taxon>
        <taxon>Cypriniformes</taxon>
        <taxon>Cyprinidae</taxon>
        <taxon>Labeoninae</taxon>
        <taxon>Labeonini</taxon>
        <taxon>Cirrhinus</taxon>
    </lineage>
</organism>
<gene>
    <name evidence="1" type="ORF">M9458_031922</name>
</gene>
<name>A0ABD0PDA3_CIRMR</name>
<accession>A0ABD0PDA3</accession>
<keyword evidence="2" id="KW-1185">Reference proteome</keyword>
<protein>
    <submittedName>
        <fullName evidence="1">Uncharacterized protein</fullName>
    </submittedName>
</protein>
<comment type="caution">
    <text evidence="1">The sequence shown here is derived from an EMBL/GenBank/DDBJ whole genome shotgun (WGS) entry which is preliminary data.</text>
</comment>
<feature type="non-terminal residue" evidence="1">
    <location>
        <position position="56"/>
    </location>
</feature>
<evidence type="ECO:0000313" key="2">
    <source>
        <dbReference type="Proteomes" id="UP001529510"/>
    </source>
</evidence>
<reference evidence="1 2" key="1">
    <citation type="submission" date="2024-05" db="EMBL/GenBank/DDBJ databases">
        <title>Genome sequencing and assembly of Indian major carp, Cirrhinus mrigala (Hamilton, 1822).</title>
        <authorList>
            <person name="Mohindra V."/>
            <person name="Chowdhury L.M."/>
            <person name="Lal K."/>
            <person name="Jena J.K."/>
        </authorList>
    </citation>
    <scope>NUCLEOTIDE SEQUENCE [LARGE SCALE GENOMIC DNA]</scope>
    <source>
        <strain evidence="1">CM1030</strain>
        <tissue evidence="1">Blood</tissue>
    </source>
</reference>
<evidence type="ECO:0000313" key="1">
    <source>
        <dbReference type="EMBL" id="KAL0171611.1"/>
    </source>
</evidence>
<proteinExistence type="predicted"/>
<feature type="non-terminal residue" evidence="1">
    <location>
        <position position="1"/>
    </location>
</feature>
<dbReference type="Proteomes" id="UP001529510">
    <property type="component" value="Unassembled WGS sequence"/>
</dbReference>
<dbReference type="EMBL" id="JAMKFB020000016">
    <property type="protein sequence ID" value="KAL0171611.1"/>
    <property type="molecule type" value="Genomic_DNA"/>
</dbReference>